<comment type="similarity">
    <text evidence="6">Belongs to the methyltransferase superfamily. RsmI family.</text>
</comment>
<sequence>MPRRPCKRLANAEERRWVEPGHVYLVGTPIGNLEDFSPRGQAVLRQVDRILCEDTRETEILCRQFGITRPLVSFHAHNAQKRLPLIAQWLTEGQSLAMVSDRGMPAVSDPGQELVAFLYQHAWPFTVVPGPSAQVVAYAASGYPHPYVFWGFLPNTGKARAERVAEIAASAFTGVLYIAPHHMEKTLETLAKALGSHRQVTVGRELTKRFEEFWQGTLGDLLAQERMWRGELVLVLAPPGEVAQETDWEACMRAVEERVEAGEKTKEAIEYIASTHRVSRRELYNRIQSMRRNN</sequence>
<evidence type="ECO:0000313" key="8">
    <source>
        <dbReference type="EMBL" id="AUW92780.1"/>
    </source>
</evidence>
<keyword evidence="4 6" id="KW-0808">Transferase</keyword>
<dbReference type="Gene3D" id="3.30.950.10">
    <property type="entry name" value="Methyltransferase, Cobalt-precorrin-4 Transmethylase, Domain 2"/>
    <property type="match status" value="1"/>
</dbReference>
<evidence type="ECO:0000256" key="5">
    <source>
        <dbReference type="ARBA" id="ARBA00022691"/>
    </source>
</evidence>
<keyword evidence="5 6" id="KW-0949">S-adenosyl-L-methionine</keyword>
<evidence type="ECO:0000256" key="6">
    <source>
        <dbReference type="HAMAP-Rule" id="MF_01877"/>
    </source>
</evidence>
<evidence type="ECO:0000313" key="9">
    <source>
        <dbReference type="Proteomes" id="UP000325292"/>
    </source>
</evidence>
<dbReference type="InterPro" id="IPR014776">
    <property type="entry name" value="4pyrrole_Mease_sub2"/>
</dbReference>
<dbReference type="InterPro" id="IPR000878">
    <property type="entry name" value="4pyrrol_Mease"/>
</dbReference>
<evidence type="ECO:0000259" key="7">
    <source>
        <dbReference type="Pfam" id="PF00590"/>
    </source>
</evidence>
<proteinExistence type="inferred from homology"/>
<gene>
    <name evidence="6" type="primary">rsmI</name>
    <name evidence="8" type="ORF">BXT84_01430</name>
</gene>
<reference evidence="8 9" key="1">
    <citation type="journal article" date="2019" name="Sci. Rep.">
        <title>Sulfobacillus thermotolerans: new insights into resistance and metabolic capacities of acidophilic chemolithotrophs.</title>
        <authorList>
            <person name="Panyushkina A.E."/>
            <person name="Babenko V.V."/>
            <person name="Nikitina A.S."/>
            <person name="Selezneva O.V."/>
            <person name="Tsaplina I.A."/>
            <person name="Letarova M.A."/>
            <person name="Kostryukova E.S."/>
            <person name="Letarov A.V."/>
        </authorList>
    </citation>
    <scope>NUCLEOTIDE SEQUENCE [LARGE SCALE GENOMIC DNA]</scope>
    <source>
        <strain evidence="8 9">Kr1</strain>
    </source>
</reference>
<dbReference type="Gene3D" id="3.40.1010.10">
    <property type="entry name" value="Cobalt-precorrin-4 Transmethylase, Domain 1"/>
    <property type="match status" value="1"/>
</dbReference>
<dbReference type="CDD" id="cd11648">
    <property type="entry name" value="RsmI"/>
    <property type="match status" value="1"/>
</dbReference>
<evidence type="ECO:0000256" key="3">
    <source>
        <dbReference type="ARBA" id="ARBA00022603"/>
    </source>
</evidence>
<dbReference type="HAMAP" id="MF_01877">
    <property type="entry name" value="16SrRNA_methyltr_I"/>
    <property type="match status" value="1"/>
</dbReference>
<protein>
    <recommendedName>
        <fullName evidence="6">Ribosomal RNA small subunit methyltransferase I</fullName>
        <ecNumber evidence="6">2.1.1.198</ecNumber>
    </recommendedName>
    <alternativeName>
        <fullName evidence="6">16S rRNA 2'-O-ribose C1402 methyltransferase</fullName>
    </alternativeName>
    <alternativeName>
        <fullName evidence="6">rRNA (cytidine-2'-O-)-methyltransferase RsmI</fullName>
    </alternativeName>
</protein>
<keyword evidence="3 6" id="KW-0489">Methyltransferase</keyword>
<dbReference type="Proteomes" id="UP000325292">
    <property type="component" value="Chromosome"/>
</dbReference>
<name>A0ABN5GWR4_9FIRM</name>
<keyword evidence="2 6" id="KW-0698">rRNA processing</keyword>
<comment type="catalytic activity">
    <reaction evidence="6">
        <text>cytidine(1402) in 16S rRNA + S-adenosyl-L-methionine = 2'-O-methylcytidine(1402) in 16S rRNA + S-adenosyl-L-homocysteine + H(+)</text>
        <dbReference type="Rhea" id="RHEA:42924"/>
        <dbReference type="Rhea" id="RHEA-COMP:10285"/>
        <dbReference type="Rhea" id="RHEA-COMP:10286"/>
        <dbReference type="ChEBI" id="CHEBI:15378"/>
        <dbReference type="ChEBI" id="CHEBI:57856"/>
        <dbReference type="ChEBI" id="CHEBI:59789"/>
        <dbReference type="ChEBI" id="CHEBI:74495"/>
        <dbReference type="ChEBI" id="CHEBI:82748"/>
        <dbReference type="EC" id="2.1.1.198"/>
    </reaction>
</comment>
<dbReference type="EMBL" id="CP019454">
    <property type="protein sequence ID" value="AUW92780.1"/>
    <property type="molecule type" value="Genomic_DNA"/>
</dbReference>
<feature type="domain" description="Tetrapyrrole methylase" evidence="7">
    <location>
        <begin position="22"/>
        <end position="221"/>
    </location>
</feature>
<comment type="subcellular location">
    <subcellularLocation>
        <location evidence="6">Cytoplasm</location>
    </subcellularLocation>
</comment>
<dbReference type="InterPro" id="IPR014777">
    <property type="entry name" value="4pyrrole_Mease_sub1"/>
</dbReference>
<dbReference type="SUPFAM" id="SSF53790">
    <property type="entry name" value="Tetrapyrrole methylase"/>
    <property type="match status" value="1"/>
</dbReference>
<dbReference type="PIRSF" id="PIRSF005917">
    <property type="entry name" value="MTase_YraL"/>
    <property type="match status" value="1"/>
</dbReference>
<dbReference type="Pfam" id="PF00590">
    <property type="entry name" value="TP_methylase"/>
    <property type="match status" value="1"/>
</dbReference>
<dbReference type="InterPro" id="IPR008189">
    <property type="entry name" value="rRNA_ssu_MeTfrase_I"/>
</dbReference>
<keyword evidence="9" id="KW-1185">Reference proteome</keyword>
<organism evidence="8 9">
    <name type="scientific">Sulfobacillus thermotolerans</name>
    <dbReference type="NCBI Taxonomy" id="338644"/>
    <lineage>
        <taxon>Bacteria</taxon>
        <taxon>Bacillati</taxon>
        <taxon>Bacillota</taxon>
        <taxon>Clostridia</taxon>
        <taxon>Eubacteriales</taxon>
        <taxon>Clostridiales Family XVII. Incertae Sedis</taxon>
        <taxon>Sulfobacillus</taxon>
    </lineage>
</organism>
<dbReference type="EC" id="2.1.1.198" evidence="6"/>
<dbReference type="PANTHER" id="PTHR46111">
    <property type="entry name" value="RIBOSOMAL RNA SMALL SUBUNIT METHYLTRANSFERASE I"/>
    <property type="match status" value="1"/>
</dbReference>
<evidence type="ECO:0000256" key="4">
    <source>
        <dbReference type="ARBA" id="ARBA00022679"/>
    </source>
</evidence>
<comment type="function">
    <text evidence="6">Catalyzes the 2'-O-methylation of the ribose of cytidine 1402 (C1402) in 16S rRNA.</text>
</comment>
<dbReference type="PANTHER" id="PTHR46111:SF1">
    <property type="entry name" value="RIBOSOMAL RNA SMALL SUBUNIT METHYLTRANSFERASE I"/>
    <property type="match status" value="1"/>
</dbReference>
<dbReference type="InterPro" id="IPR035996">
    <property type="entry name" value="4pyrrol_Methylase_sf"/>
</dbReference>
<evidence type="ECO:0000256" key="2">
    <source>
        <dbReference type="ARBA" id="ARBA00022552"/>
    </source>
</evidence>
<dbReference type="NCBIfam" id="TIGR00096">
    <property type="entry name" value="16S rRNA (cytidine(1402)-2'-O)-methyltransferase"/>
    <property type="match status" value="1"/>
</dbReference>
<accession>A0ABN5GWR4</accession>
<keyword evidence="1 6" id="KW-0963">Cytoplasm</keyword>
<evidence type="ECO:0000256" key="1">
    <source>
        <dbReference type="ARBA" id="ARBA00022490"/>
    </source>
</evidence>